<dbReference type="Proteomes" id="UP000186206">
    <property type="component" value="Unassembled WGS sequence"/>
</dbReference>
<comment type="cofactor">
    <cofactor evidence="6">
        <name>FMN</name>
        <dbReference type="ChEBI" id="CHEBI:58210"/>
    </cofactor>
    <text evidence="6">Binds 1 FMN per subunit.</text>
</comment>
<comment type="similarity">
    <text evidence="6">Belongs to the azoreductase type 1 family.</text>
</comment>
<keyword evidence="3 6" id="KW-0560">Oxidoreductase</keyword>
<comment type="function">
    <text evidence="6">Also exhibits azoreductase activity. Catalyzes the reductive cleavage of the azo bond in aromatic azo compounds to the corresponding amines.</text>
</comment>
<dbReference type="EC" id="1.6.5.-" evidence="6"/>
<name>A0ABX3FK04_9VIBR</name>
<evidence type="ECO:0000256" key="2">
    <source>
        <dbReference type="ARBA" id="ARBA00022643"/>
    </source>
</evidence>
<comment type="caution">
    <text evidence="6">Lacks conserved residue(s) required for the propagation of feature annotation.</text>
</comment>
<evidence type="ECO:0000256" key="1">
    <source>
        <dbReference type="ARBA" id="ARBA00022630"/>
    </source>
</evidence>
<evidence type="ECO:0000256" key="5">
    <source>
        <dbReference type="ARBA" id="ARBA00048542"/>
    </source>
</evidence>
<feature type="domain" description="Flavodoxin-like fold" evidence="7">
    <location>
        <begin position="3"/>
        <end position="191"/>
    </location>
</feature>
<accession>A0ABX3FK04</accession>
<dbReference type="SUPFAM" id="SSF52218">
    <property type="entry name" value="Flavoproteins"/>
    <property type="match status" value="1"/>
</dbReference>
<evidence type="ECO:0000313" key="8">
    <source>
        <dbReference type="EMBL" id="OLQ94534.1"/>
    </source>
</evidence>
<gene>
    <name evidence="6" type="primary">azoR</name>
    <name evidence="8" type="ORF">BIY21_08605</name>
</gene>
<keyword evidence="4 6" id="KW-0520">NAD</keyword>
<keyword evidence="2 6" id="KW-0288">FMN</keyword>
<comment type="catalytic activity">
    <reaction evidence="6">
        <text>2 a quinone + NADH + H(+) = 2 a 1,4-benzosemiquinone + NAD(+)</text>
        <dbReference type="Rhea" id="RHEA:65952"/>
        <dbReference type="ChEBI" id="CHEBI:15378"/>
        <dbReference type="ChEBI" id="CHEBI:57540"/>
        <dbReference type="ChEBI" id="CHEBI:57945"/>
        <dbReference type="ChEBI" id="CHEBI:132124"/>
        <dbReference type="ChEBI" id="CHEBI:134225"/>
    </reaction>
</comment>
<feature type="binding site" evidence="6">
    <location>
        <position position="10"/>
    </location>
    <ligand>
        <name>FMN</name>
        <dbReference type="ChEBI" id="CHEBI:58210"/>
    </ligand>
</feature>
<dbReference type="EMBL" id="MJMI01000074">
    <property type="protein sequence ID" value="OLQ94534.1"/>
    <property type="molecule type" value="Genomic_DNA"/>
</dbReference>
<proteinExistence type="inferred from homology"/>
<evidence type="ECO:0000256" key="6">
    <source>
        <dbReference type="HAMAP-Rule" id="MF_01216"/>
    </source>
</evidence>
<evidence type="ECO:0000256" key="4">
    <source>
        <dbReference type="ARBA" id="ARBA00023027"/>
    </source>
</evidence>
<dbReference type="PANTHER" id="PTHR43741:SF2">
    <property type="entry name" value="FMN-DEPENDENT NADH:QUINONE OXIDOREDUCTASE"/>
    <property type="match status" value="1"/>
</dbReference>
<protein>
    <recommendedName>
        <fullName evidence="6">FMN dependent NADH:quinone oxidoreductase</fullName>
        <ecNumber evidence="6">1.6.5.-</ecNumber>
    </recommendedName>
    <alternativeName>
        <fullName evidence="6">Azo-dye reductase</fullName>
    </alternativeName>
    <alternativeName>
        <fullName evidence="6">FMN-dependent NADH-azo compound oxidoreductase</fullName>
    </alternativeName>
    <alternativeName>
        <fullName evidence="6">FMN-dependent NADH-azoreductase</fullName>
        <ecNumber evidence="6">1.7.1.17</ecNumber>
    </alternativeName>
</protein>
<keyword evidence="9" id="KW-1185">Reference proteome</keyword>
<dbReference type="PANTHER" id="PTHR43741">
    <property type="entry name" value="FMN-DEPENDENT NADH-AZOREDUCTASE 1"/>
    <property type="match status" value="1"/>
</dbReference>
<comment type="caution">
    <text evidence="8">The sequence shown here is derived from an EMBL/GenBank/DDBJ whole genome shotgun (WGS) entry which is preliminary data.</text>
</comment>
<keyword evidence="1 6" id="KW-0285">Flavoprotein</keyword>
<dbReference type="Gene3D" id="3.40.50.360">
    <property type="match status" value="1"/>
</dbReference>
<reference evidence="8 9" key="1">
    <citation type="submission" date="2016-09" db="EMBL/GenBank/DDBJ databases">
        <title>Genomic Taxonomy of the Vibrionaceae.</title>
        <authorList>
            <person name="Gonzalez-Castillo A."/>
            <person name="Gomez-Gil B."/>
            <person name="Enciso-Ibarra K."/>
        </authorList>
    </citation>
    <scope>NUCLEOTIDE SEQUENCE [LARGE SCALE GENOMIC DNA]</scope>
    <source>
        <strain evidence="8 9">CAIM 1731</strain>
    </source>
</reference>
<dbReference type="InterPro" id="IPR003680">
    <property type="entry name" value="Flavodoxin_fold"/>
</dbReference>
<evidence type="ECO:0000259" key="7">
    <source>
        <dbReference type="Pfam" id="PF02525"/>
    </source>
</evidence>
<organism evidence="8 9">
    <name type="scientific">Vibrio ponticus</name>
    <dbReference type="NCBI Taxonomy" id="265668"/>
    <lineage>
        <taxon>Bacteria</taxon>
        <taxon>Pseudomonadati</taxon>
        <taxon>Pseudomonadota</taxon>
        <taxon>Gammaproteobacteria</taxon>
        <taxon>Vibrionales</taxon>
        <taxon>Vibrionaceae</taxon>
        <taxon>Vibrio</taxon>
    </lineage>
</organism>
<comment type="function">
    <text evidence="6">Quinone reductase that provides resistance to thiol-specific stress caused by electrophilic quinones.</text>
</comment>
<sequence>MEKFLVLKSSVLGSHSVTTKLIDRFTEQLSDDTNIIERDLVETPIPQVNGDIAAALAGQDHSLPHQKAAVSLSDQLIDEIKWSDTLIIAAPMYCFTIPSQLKSWFDFIARAGHTYVHTSEGPKGLINNKKAIVVTSRGGIHQNTDRDHVTSYITTVLNFIGIDDIQFVYAEGMTISPEFAQQSLEKASNELFSLLPSKL</sequence>
<dbReference type="InterPro" id="IPR023048">
    <property type="entry name" value="NADH:quinone_OxRdtase_FMN_depd"/>
</dbReference>
<evidence type="ECO:0000256" key="3">
    <source>
        <dbReference type="ARBA" id="ARBA00023002"/>
    </source>
</evidence>
<feature type="binding site" evidence="6">
    <location>
        <begin position="136"/>
        <end position="139"/>
    </location>
    <ligand>
        <name>FMN</name>
        <dbReference type="ChEBI" id="CHEBI:58210"/>
    </ligand>
</feature>
<dbReference type="InterPro" id="IPR050104">
    <property type="entry name" value="FMN-dep_NADH:Q_OxRdtase_AzoR1"/>
</dbReference>
<comment type="catalytic activity">
    <reaction evidence="5">
        <text>N,N-dimethyl-1,4-phenylenediamine + anthranilate + 2 NAD(+) = 2-(4-dimethylaminophenyl)diazenylbenzoate + 2 NADH + 2 H(+)</text>
        <dbReference type="Rhea" id="RHEA:55872"/>
        <dbReference type="ChEBI" id="CHEBI:15378"/>
        <dbReference type="ChEBI" id="CHEBI:15783"/>
        <dbReference type="ChEBI" id="CHEBI:16567"/>
        <dbReference type="ChEBI" id="CHEBI:57540"/>
        <dbReference type="ChEBI" id="CHEBI:57945"/>
        <dbReference type="ChEBI" id="CHEBI:71579"/>
        <dbReference type="EC" id="1.7.1.17"/>
    </reaction>
    <physiologicalReaction direction="right-to-left" evidence="5">
        <dbReference type="Rhea" id="RHEA:55874"/>
    </physiologicalReaction>
</comment>
<dbReference type="RefSeq" id="WP_075648422.1">
    <property type="nucleotide sequence ID" value="NZ_AP019658.1"/>
</dbReference>
<dbReference type="Pfam" id="PF02525">
    <property type="entry name" value="Flavodoxin_2"/>
    <property type="match status" value="1"/>
</dbReference>
<evidence type="ECO:0000313" key="9">
    <source>
        <dbReference type="Proteomes" id="UP000186206"/>
    </source>
</evidence>
<dbReference type="EC" id="1.7.1.17" evidence="6"/>
<comment type="subunit">
    <text evidence="6">Homodimer.</text>
</comment>
<dbReference type="HAMAP" id="MF_01216">
    <property type="entry name" value="Azoreductase_type1"/>
    <property type="match status" value="1"/>
</dbReference>
<dbReference type="InterPro" id="IPR029039">
    <property type="entry name" value="Flavoprotein-like_sf"/>
</dbReference>